<evidence type="ECO:0000259" key="1">
    <source>
        <dbReference type="Pfam" id="PF19905"/>
    </source>
</evidence>
<dbReference type="EMBL" id="MN901521">
    <property type="protein sequence ID" value="QIR31231.1"/>
    <property type="molecule type" value="Genomic_DNA"/>
</dbReference>
<protein>
    <recommendedName>
        <fullName evidence="1">DUF6378 domain-containing protein</fullName>
    </recommendedName>
</protein>
<name>A0A6G9RWY5_9CAUD</name>
<accession>A0A6G9RWY5</accession>
<feature type="domain" description="DUF6378" evidence="1">
    <location>
        <begin position="9"/>
        <end position="92"/>
    </location>
</feature>
<gene>
    <name evidence="2" type="ORF">HrrSp1_335</name>
</gene>
<keyword evidence="3" id="KW-1185">Reference proteome</keyword>
<dbReference type="InterPro" id="IPR045958">
    <property type="entry name" value="DUF6378"/>
</dbReference>
<dbReference type="Proteomes" id="UP000501054">
    <property type="component" value="Segment"/>
</dbReference>
<organism evidence="2 3">
    <name type="scientific">Halorubrum virus Serpecor1</name>
    <dbReference type="NCBI Taxonomy" id="2721757"/>
    <lineage>
        <taxon>Viruses</taxon>
        <taxon>Duplodnaviria</taxon>
        <taxon>Heunggongvirae</taxon>
        <taxon>Uroviricota</taxon>
        <taxon>Caudoviricetes</taxon>
        <taxon>Thumleimavirales</taxon>
        <taxon>Hafunaviridae</taxon>
        <taxon>Haloferacalesvirus</taxon>
        <taxon>Haloferacalesvirus serpentinense</taxon>
        <taxon>Haloferacalesvirus Serpecor1</taxon>
    </lineage>
</organism>
<sequence length="93" mass="10600">MDEINNGDLLEEAKEIIEGRSETHGAPEDSFDRIAAYWSTYLSIQYGLEWELTASDVAEMMALFKLARAQGGDYNEDDYRDRLGYVNLASNLR</sequence>
<evidence type="ECO:0000313" key="2">
    <source>
        <dbReference type="EMBL" id="QIR31231.1"/>
    </source>
</evidence>
<proteinExistence type="predicted"/>
<evidence type="ECO:0000313" key="3">
    <source>
        <dbReference type="Proteomes" id="UP000501054"/>
    </source>
</evidence>
<reference evidence="2 3" key="1">
    <citation type="journal article" date="2020" name="Genes (Basel)">
        <title>Comparative Genomics of Two New HF1-like Haloviruses.</title>
        <authorList>
            <person name="Dyall-Smith M."/>
            <person name="Tang S.L."/>
            <person name="Russ B."/>
            <person name="Chiang P.W."/>
            <person name="Pfeiffer F."/>
        </authorList>
    </citation>
    <scope>NUCLEOTIDE SEQUENCE [LARGE SCALE GENOMIC DNA]</scope>
</reference>
<dbReference type="Pfam" id="PF19905">
    <property type="entry name" value="DUF6378"/>
    <property type="match status" value="1"/>
</dbReference>